<gene>
    <name evidence="5" type="ORF">RI129_002081</name>
</gene>
<evidence type="ECO:0000256" key="1">
    <source>
        <dbReference type="ARBA" id="ARBA00023157"/>
    </source>
</evidence>
<evidence type="ECO:0000259" key="4">
    <source>
        <dbReference type="PROSITE" id="PS50240"/>
    </source>
</evidence>
<dbReference type="Pfam" id="PF00089">
    <property type="entry name" value="Trypsin"/>
    <property type="match status" value="1"/>
</dbReference>
<dbReference type="PANTHER" id="PTHR24256">
    <property type="entry name" value="TRYPTASE-RELATED"/>
    <property type="match status" value="1"/>
</dbReference>
<dbReference type="GO" id="GO:0006508">
    <property type="term" value="P:proteolysis"/>
    <property type="evidence" value="ECO:0007669"/>
    <property type="project" value="InterPro"/>
</dbReference>
<organism evidence="5 6">
    <name type="scientific">Pyrocoelia pectoralis</name>
    <dbReference type="NCBI Taxonomy" id="417401"/>
    <lineage>
        <taxon>Eukaryota</taxon>
        <taxon>Metazoa</taxon>
        <taxon>Ecdysozoa</taxon>
        <taxon>Arthropoda</taxon>
        <taxon>Hexapoda</taxon>
        <taxon>Insecta</taxon>
        <taxon>Pterygota</taxon>
        <taxon>Neoptera</taxon>
        <taxon>Endopterygota</taxon>
        <taxon>Coleoptera</taxon>
        <taxon>Polyphaga</taxon>
        <taxon>Elateriformia</taxon>
        <taxon>Elateroidea</taxon>
        <taxon>Lampyridae</taxon>
        <taxon>Lampyrinae</taxon>
        <taxon>Pyrocoelia</taxon>
    </lineage>
</organism>
<dbReference type="InterPro" id="IPR051487">
    <property type="entry name" value="Ser/Thr_Proteases_Immune/Dev"/>
</dbReference>
<comment type="similarity">
    <text evidence="2">Belongs to the peptidase S1 family. CLIP subfamily.</text>
</comment>
<feature type="chain" id="PRO_5042964268" description="Peptidase S1 domain-containing protein" evidence="3">
    <location>
        <begin position="19"/>
        <end position="296"/>
    </location>
</feature>
<dbReference type="InterPro" id="IPR043504">
    <property type="entry name" value="Peptidase_S1_PA_chymotrypsin"/>
</dbReference>
<evidence type="ECO:0000313" key="5">
    <source>
        <dbReference type="EMBL" id="KAK5647189.1"/>
    </source>
</evidence>
<evidence type="ECO:0000256" key="3">
    <source>
        <dbReference type="SAM" id="SignalP"/>
    </source>
</evidence>
<feature type="signal peptide" evidence="3">
    <location>
        <begin position="1"/>
        <end position="18"/>
    </location>
</feature>
<dbReference type="Gene3D" id="2.40.10.10">
    <property type="entry name" value="Trypsin-like serine proteases"/>
    <property type="match status" value="2"/>
</dbReference>
<dbReference type="Proteomes" id="UP001329430">
    <property type="component" value="Chromosome 2"/>
</dbReference>
<dbReference type="SMART" id="SM00020">
    <property type="entry name" value="Tryp_SPc"/>
    <property type="match status" value="1"/>
</dbReference>
<keyword evidence="6" id="KW-1185">Reference proteome</keyword>
<dbReference type="SUPFAM" id="SSF50494">
    <property type="entry name" value="Trypsin-like serine proteases"/>
    <property type="match status" value="1"/>
</dbReference>
<dbReference type="InterPro" id="IPR001254">
    <property type="entry name" value="Trypsin_dom"/>
</dbReference>
<name>A0AAN7VN55_9COLE</name>
<dbReference type="EMBL" id="JAVRBK010000002">
    <property type="protein sequence ID" value="KAK5647189.1"/>
    <property type="molecule type" value="Genomic_DNA"/>
</dbReference>
<dbReference type="GO" id="GO:0004252">
    <property type="term" value="F:serine-type endopeptidase activity"/>
    <property type="evidence" value="ECO:0007669"/>
    <property type="project" value="InterPro"/>
</dbReference>
<sequence length="296" mass="33962">MFGLKILLVLLFLFKANCENNLHRYPYLVAIYNYINKNDIEICASTLINSKWIITSNTCYEKLRNGSSDNLKLEVTRVHDLSQIKLSPHRKLKMAIPHSDYKNLNYSIANDIALGMTNTQFLINPRILPVILTGNELNVENSSCSFIYWNVSLPYQIDSKEMPLVSVDIEILSLKYCKKQFNYKLVYSYGQICVRSVNSVIPENHPGGPLMCNNVQVAFFSSQHKSNGEMLMTFTKIHPYQKFITEVIPSLTFFKIKGGDHIWKGVFLFSKANSCSSLYKMILACMVGIQIIYNMY</sequence>
<accession>A0AAN7VN55</accession>
<dbReference type="AlphaFoldDB" id="A0AAN7VN55"/>
<evidence type="ECO:0000313" key="6">
    <source>
        <dbReference type="Proteomes" id="UP001329430"/>
    </source>
</evidence>
<dbReference type="InterPro" id="IPR009003">
    <property type="entry name" value="Peptidase_S1_PA"/>
</dbReference>
<protein>
    <recommendedName>
        <fullName evidence="4">Peptidase S1 domain-containing protein</fullName>
    </recommendedName>
</protein>
<keyword evidence="3" id="KW-0732">Signal</keyword>
<comment type="caution">
    <text evidence="5">The sequence shown here is derived from an EMBL/GenBank/DDBJ whole genome shotgun (WGS) entry which is preliminary data.</text>
</comment>
<proteinExistence type="inferred from homology"/>
<evidence type="ECO:0000256" key="2">
    <source>
        <dbReference type="ARBA" id="ARBA00024195"/>
    </source>
</evidence>
<dbReference type="PROSITE" id="PS50240">
    <property type="entry name" value="TRYPSIN_DOM"/>
    <property type="match status" value="1"/>
</dbReference>
<keyword evidence="1" id="KW-1015">Disulfide bond</keyword>
<feature type="domain" description="Peptidase S1" evidence="4">
    <location>
        <begin position="1"/>
        <end position="249"/>
    </location>
</feature>
<reference evidence="5 6" key="1">
    <citation type="journal article" date="2024" name="Insects">
        <title>An Improved Chromosome-Level Genome Assembly of the Firefly Pyrocoelia pectoralis.</title>
        <authorList>
            <person name="Fu X."/>
            <person name="Meyer-Rochow V.B."/>
            <person name="Ballantyne L."/>
            <person name="Zhu X."/>
        </authorList>
    </citation>
    <scope>NUCLEOTIDE SEQUENCE [LARGE SCALE GENOMIC DNA]</scope>
    <source>
        <strain evidence="5">XCY_ONT2</strain>
    </source>
</reference>